<feature type="compositionally biased region" description="Low complexity" evidence="1">
    <location>
        <begin position="594"/>
        <end position="607"/>
    </location>
</feature>
<evidence type="ECO:0000313" key="3">
    <source>
        <dbReference type="EMBL" id="NNU43548.1"/>
    </source>
</evidence>
<accession>A0A849K582</accession>
<dbReference type="GO" id="GO:0043683">
    <property type="term" value="P:type IV pilus assembly"/>
    <property type="evidence" value="ECO:0007669"/>
    <property type="project" value="InterPro"/>
</dbReference>
<keyword evidence="2" id="KW-1133">Transmembrane helix</keyword>
<evidence type="ECO:0000256" key="2">
    <source>
        <dbReference type="SAM" id="Phobius"/>
    </source>
</evidence>
<dbReference type="Proteomes" id="UP000552954">
    <property type="component" value="Unassembled WGS sequence"/>
</dbReference>
<reference evidence="3 4" key="1">
    <citation type="submission" date="2020-05" db="EMBL/GenBank/DDBJ databases">
        <authorList>
            <person name="Khan S.A."/>
            <person name="Jeon C.O."/>
            <person name="Chun B.H."/>
        </authorList>
    </citation>
    <scope>NUCLEOTIDE SEQUENCE [LARGE SCALE GENOMIC DNA]</scope>
    <source>
        <strain evidence="3 4">B156</strain>
    </source>
</reference>
<dbReference type="PROSITE" id="PS00409">
    <property type="entry name" value="PROKAR_NTER_METHYL"/>
    <property type="match status" value="1"/>
</dbReference>
<feature type="region of interest" description="Disordered" evidence="1">
    <location>
        <begin position="484"/>
        <end position="520"/>
    </location>
</feature>
<dbReference type="InterPro" id="IPR012902">
    <property type="entry name" value="N_methyl_site"/>
</dbReference>
<feature type="region of interest" description="Disordered" evidence="1">
    <location>
        <begin position="343"/>
        <end position="456"/>
    </location>
</feature>
<feature type="transmembrane region" description="Helical" evidence="2">
    <location>
        <begin position="21"/>
        <end position="43"/>
    </location>
</feature>
<keyword evidence="4" id="KW-1185">Reference proteome</keyword>
<feature type="compositionally biased region" description="Basic residues" evidence="1">
    <location>
        <begin position="390"/>
        <end position="403"/>
    </location>
</feature>
<sequence length="658" mass="70487">MATANTSFRGAPRRSQRGLTLVEFMVSITIGLLLVAAVATLIASQSSNRAEVDRAGRLIENGRYGIRALTDDLQMAGYWGELSGVPTAAALAAMPDPCALDLATLEAASQLHVQGLNAPASASVPACVSNQRAGTDILVVRRADPDSSSVETAGAPDMGKLATNQLYIQTGLNPAATFASIVRFGSSSATNTTNFTLLKKDKVTRATIRKMVTRIYYVANCSVEVGGSCAGADAGNPLPTLKMIELTVTGGVAAWAAPVTIAEGIENMQVDYGVDTNADGAPDGDDVNGDLLTTATWGDVMSVKIHLLARSLERSADFVDNKTYPWEPLARSLRPAPTWASSATRSFNRCGWSTPAPGGRREPVGPPARHDPRGLARDARRADAAGRLGHPLRQHQPAHRRQRAVGDRGLGGHAGGHRDDGQDDQHHAEHQHPRHAADDGLDRRPRLHGDGGQARVHLQQEHQQLGTGPDQGRRPALLRDHRHREADHGQQHAHHSSHGLQEPAVGCSGERRRQRQVRRQDVDAAGYFGPRRGRGAVPVTLQARKGAGATMKTIKKFAQSVLGVMALGALVYTGSLRAEDIDIYMDNSTGGTCRTCCSSSTTARTSAPPGRRRLRGLRRRQRGAIAGDQHGRRRDPVRPGGHPQRPAGRPPEGRHHDR</sequence>
<organism evidence="3 4">
    <name type="scientific">Ramlibacter montanisoli</name>
    <dbReference type="NCBI Taxonomy" id="2732512"/>
    <lineage>
        <taxon>Bacteria</taxon>
        <taxon>Pseudomonadati</taxon>
        <taxon>Pseudomonadota</taxon>
        <taxon>Betaproteobacteria</taxon>
        <taxon>Burkholderiales</taxon>
        <taxon>Comamonadaceae</taxon>
        <taxon>Ramlibacter</taxon>
    </lineage>
</organism>
<reference evidence="3 4" key="2">
    <citation type="submission" date="2020-06" db="EMBL/GenBank/DDBJ databases">
        <title>Ramlibacter rhizophilus sp. nov., isolated from rhizosphere soil of national flower Mugunghwa from South Korea.</title>
        <authorList>
            <person name="Zheng-Fei Y."/>
            <person name="Huan T."/>
        </authorList>
    </citation>
    <scope>NUCLEOTIDE SEQUENCE [LARGE SCALE GENOMIC DNA]</scope>
    <source>
        <strain evidence="3 4">B156</strain>
    </source>
</reference>
<gene>
    <name evidence="3" type="ORF">HK415_10860</name>
</gene>
<keyword evidence="2" id="KW-0812">Transmembrane</keyword>
<evidence type="ECO:0000256" key="1">
    <source>
        <dbReference type="SAM" id="MobiDB-lite"/>
    </source>
</evidence>
<feature type="compositionally biased region" description="Basic residues" evidence="1">
    <location>
        <begin position="610"/>
        <end position="622"/>
    </location>
</feature>
<dbReference type="Pfam" id="PF16074">
    <property type="entry name" value="PilW"/>
    <property type="match status" value="1"/>
</dbReference>
<feature type="compositionally biased region" description="Basic and acidic residues" evidence="1">
    <location>
        <begin position="359"/>
        <end position="384"/>
    </location>
</feature>
<name>A0A849K582_9BURK</name>
<dbReference type="EMBL" id="JABFCS010000001">
    <property type="protein sequence ID" value="NNU43548.1"/>
    <property type="molecule type" value="Genomic_DNA"/>
</dbReference>
<keyword evidence="2" id="KW-0472">Membrane</keyword>
<protein>
    <submittedName>
        <fullName evidence="3">Prepilin-type N-terminal cleavage/methylation domain-containing protein</fullName>
    </submittedName>
</protein>
<evidence type="ECO:0000313" key="4">
    <source>
        <dbReference type="Proteomes" id="UP000552954"/>
    </source>
</evidence>
<dbReference type="AlphaFoldDB" id="A0A849K582"/>
<dbReference type="InterPro" id="IPR032092">
    <property type="entry name" value="PilW"/>
</dbReference>
<dbReference type="Pfam" id="PF07963">
    <property type="entry name" value="N_methyl"/>
    <property type="match status" value="1"/>
</dbReference>
<dbReference type="NCBIfam" id="TIGR02532">
    <property type="entry name" value="IV_pilin_GFxxxE"/>
    <property type="match status" value="1"/>
</dbReference>
<feature type="region of interest" description="Disordered" evidence="1">
    <location>
        <begin position="594"/>
        <end position="658"/>
    </location>
</feature>
<comment type="caution">
    <text evidence="3">The sequence shown here is derived from an EMBL/GenBank/DDBJ whole genome shotgun (WGS) entry which is preliminary data.</text>
</comment>
<proteinExistence type="predicted"/>
<feature type="compositionally biased region" description="Basic and acidic residues" evidence="1">
    <location>
        <begin position="416"/>
        <end position="449"/>
    </location>
</feature>